<dbReference type="EMBL" id="JAAIKE010000001">
    <property type="protein sequence ID" value="NEX45641.1"/>
    <property type="molecule type" value="Genomic_DNA"/>
</dbReference>
<feature type="transmembrane region" description="Helical" evidence="1">
    <location>
        <begin position="167"/>
        <end position="186"/>
    </location>
</feature>
<reference evidence="3 4" key="1">
    <citation type="submission" date="2020-02" db="EMBL/GenBank/DDBJ databases">
        <title>Rhodobacter algicola sp. nov., isolated from microalga culture.</title>
        <authorList>
            <person name="Park C.-Y."/>
        </authorList>
    </citation>
    <scope>NUCLEOTIDE SEQUENCE [LARGE SCALE GENOMIC DNA]</scope>
    <source>
        <strain evidence="3 4">ETT8</strain>
    </source>
</reference>
<dbReference type="PIRSF" id="PIRSF016919">
    <property type="entry name" value="HupE_UreJ"/>
    <property type="match status" value="1"/>
</dbReference>
<evidence type="ECO:0000313" key="3">
    <source>
        <dbReference type="EMBL" id="NEX45641.1"/>
    </source>
</evidence>
<evidence type="ECO:0000256" key="2">
    <source>
        <dbReference type="SAM" id="SignalP"/>
    </source>
</evidence>
<keyword evidence="4" id="KW-1185">Reference proteome</keyword>
<dbReference type="RefSeq" id="WP_164609614.1">
    <property type="nucleotide sequence ID" value="NZ_JAAIKE010000001.1"/>
</dbReference>
<proteinExistence type="predicted"/>
<accession>A0A6B3RJM0</accession>
<feature type="transmembrane region" description="Helical" evidence="1">
    <location>
        <begin position="106"/>
        <end position="127"/>
    </location>
</feature>
<keyword evidence="2" id="KW-0732">Signal</keyword>
<keyword evidence="1" id="KW-0812">Transmembrane</keyword>
<evidence type="ECO:0000256" key="1">
    <source>
        <dbReference type="SAM" id="Phobius"/>
    </source>
</evidence>
<feature type="transmembrane region" description="Helical" evidence="1">
    <location>
        <begin position="63"/>
        <end position="86"/>
    </location>
</feature>
<evidence type="ECO:0000313" key="4">
    <source>
        <dbReference type="Proteomes" id="UP000481421"/>
    </source>
</evidence>
<name>A0A6B3RJM0_9RHOB</name>
<feature type="transmembrane region" description="Helical" evidence="1">
    <location>
        <begin position="139"/>
        <end position="161"/>
    </location>
</feature>
<dbReference type="Proteomes" id="UP000481421">
    <property type="component" value="Unassembled WGS sequence"/>
</dbReference>
<dbReference type="AlphaFoldDB" id="A0A6B3RJM0"/>
<feature type="transmembrane region" description="Helical" evidence="1">
    <location>
        <begin position="35"/>
        <end position="56"/>
    </location>
</feature>
<dbReference type="InterPro" id="IPR007038">
    <property type="entry name" value="HupE_UreJ"/>
</dbReference>
<dbReference type="Pfam" id="PF04955">
    <property type="entry name" value="HupE_UreJ"/>
    <property type="match status" value="1"/>
</dbReference>
<feature type="signal peptide" evidence="2">
    <location>
        <begin position="1"/>
        <end position="20"/>
    </location>
</feature>
<gene>
    <name evidence="3" type="ORF">G3572_05450</name>
</gene>
<sequence>MKRLMLTLGTSVLLPQAAAAHVGDHGVSDFISGVLHPVSGADHVLAMVAVGLWAAVSGGRALWALPLGFVAAMLVGGGLGALGLGLPGVEPMILASSVLLGVLAALAWRAPLAVGVAIVAGFGLFHGHAHGTEGPTSGVLAYAAGFGLATMGLHLGGVGLGVALNRLSVRALGAGTAVAGLALAFVQG</sequence>
<protein>
    <submittedName>
        <fullName evidence="3">HupE/UreJ family protein</fullName>
    </submittedName>
</protein>
<organism evidence="3 4">
    <name type="scientific">Pseudotabrizicola algicola</name>
    <dbReference type="NCBI Taxonomy" id="2709381"/>
    <lineage>
        <taxon>Bacteria</taxon>
        <taxon>Pseudomonadati</taxon>
        <taxon>Pseudomonadota</taxon>
        <taxon>Alphaproteobacteria</taxon>
        <taxon>Rhodobacterales</taxon>
        <taxon>Paracoccaceae</taxon>
        <taxon>Pseudotabrizicola</taxon>
    </lineage>
</organism>
<keyword evidence="1" id="KW-0472">Membrane</keyword>
<keyword evidence="1" id="KW-1133">Transmembrane helix</keyword>
<feature type="chain" id="PRO_5025593392" evidence="2">
    <location>
        <begin position="21"/>
        <end position="188"/>
    </location>
</feature>
<comment type="caution">
    <text evidence="3">The sequence shown here is derived from an EMBL/GenBank/DDBJ whole genome shotgun (WGS) entry which is preliminary data.</text>
</comment>